<reference evidence="2 3" key="1">
    <citation type="journal article" date="2015" name="Nature">
        <title>rRNA introns, odd ribosomes, and small enigmatic genomes across a large radiation of phyla.</title>
        <authorList>
            <person name="Brown C.T."/>
            <person name="Hug L.A."/>
            <person name="Thomas B.C."/>
            <person name="Sharon I."/>
            <person name="Castelle C.J."/>
            <person name="Singh A."/>
            <person name="Wilkins M.J."/>
            <person name="Williams K.H."/>
            <person name="Banfield J.F."/>
        </authorList>
    </citation>
    <scope>NUCLEOTIDE SEQUENCE [LARGE SCALE GENOMIC DNA]</scope>
</reference>
<dbReference type="AlphaFoldDB" id="A0A0G1YGX2"/>
<dbReference type="InterPro" id="IPR013216">
    <property type="entry name" value="Methyltransf_11"/>
</dbReference>
<proteinExistence type="predicted"/>
<dbReference type="EMBL" id="LCRX01000006">
    <property type="protein sequence ID" value="KKW42475.1"/>
    <property type="molecule type" value="Genomic_DNA"/>
</dbReference>
<dbReference type="Gene3D" id="3.40.50.150">
    <property type="entry name" value="Vaccinia Virus protein VP39"/>
    <property type="match status" value="1"/>
</dbReference>
<evidence type="ECO:0000313" key="3">
    <source>
        <dbReference type="Proteomes" id="UP000033870"/>
    </source>
</evidence>
<name>A0A0G1YGX2_9BACT</name>
<dbReference type="GO" id="GO:0008757">
    <property type="term" value="F:S-adenosylmethionine-dependent methyltransferase activity"/>
    <property type="evidence" value="ECO:0007669"/>
    <property type="project" value="InterPro"/>
</dbReference>
<organism evidence="2 3">
    <name type="scientific">Candidatus Magasanikbacteria bacterium GW2011_GWA2_56_11</name>
    <dbReference type="NCBI Taxonomy" id="1619044"/>
    <lineage>
        <taxon>Bacteria</taxon>
        <taxon>Candidatus Magasanikiibacteriota</taxon>
    </lineage>
</organism>
<keyword evidence="2" id="KW-0489">Methyltransferase</keyword>
<dbReference type="PANTHER" id="PTHR43591">
    <property type="entry name" value="METHYLTRANSFERASE"/>
    <property type="match status" value="1"/>
</dbReference>
<accession>A0A0G1YGX2</accession>
<dbReference type="SUPFAM" id="SSF53335">
    <property type="entry name" value="S-adenosyl-L-methionine-dependent methyltransferases"/>
    <property type="match status" value="1"/>
</dbReference>
<protein>
    <submittedName>
        <fullName evidence="2">Methyltransferase type 11</fullName>
    </submittedName>
</protein>
<dbReference type="Proteomes" id="UP000033870">
    <property type="component" value="Unassembled WGS sequence"/>
</dbReference>
<dbReference type="STRING" id="1619044.UY92_C0006G0036"/>
<dbReference type="GO" id="GO:0032259">
    <property type="term" value="P:methylation"/>
    <property type="evidence" value="ECO:0007669"/>
    <property type="project" value="UniProtKB-KW"/>
</dbReference>
<gene>
    <name evidence="2" type="ORF">UY92_C0006G0036</name>
</gene>
<dbReference type="CDD" id="cd02440">
    <property type="entry name" value="AdoMet_MTases"/>
    <property type="match status" value="1"/>
</dbReference>
<feature type="domain" description="Methyltransferase type 11" evidence="1">
    <location>
        <begin position="49"/>
        <end position="142"/>
    </location>
</feature>
<dbReference type="InterPro" id="IPR029063">
    <property type="entry name" value="SAM-dependent_MTases_sf"/>
</dbReference>
<comment type="caution">
    <text evidence="2">The sequence shown here is derived from an EMBL/GenBank/DDBJ whole genome shotgun (WGS) entry which is preliminary data.</text>
</comment>
<keyword evidence="2" id="KW-0808">Transferase</keyword>
<dbReference type="PANTHER" id="PTHR43591:SF24">
    <property type="entry name" value="2-METHOXY-6-POLYPRENYL-1,4-BENZOQUINOL METHYLASE, MITOCHONDRIAL"/>
    <property type="match status" value="1"/>
</dbReference>
<sequence>MPKRHRSHNSASGYDLASSVYDKKEGYLNSFEQGKAIPLLGHVAGREILDVGAGTGRLALPLALSGARVTALDISAGMLSVLARKDRGKHVRTVLGEAEALPFAGETFDAVTAAFVIVHLKDPRRFFDEAYRVLKNGGLFLITNINQKDPPEINTPEGNIVIESYYHRPERVREVLAKLAFSIEREETIRENGVWINQIILARK</sequence>
<evidence type="ECO:0000259" key="1">
    <source>
        <dbReference type="Pfam" id="PF08241"/>
    </source>
</evidence>
<evidence type="ECO:0000313" key="2">
    <source>
        <dbReference type="EMBL" id="KKW42475.1"/>
    </source>
</evidence>
<dbReference type="Pfam" id="PF08241">
    <property type="entry name" value="Methyltransf_11"/>
    <property type="match status" value="1"/>
</dbReference>